<dbReference type="InterPro" id="IPR003607">
    <property type="entry name" value="HD/PDEase_dom"/>
</dbReference>
<reference evidence="3" key="2">
    <citation type="submission" date="2021-04" db="EMBL/GenBank/DDBJ databases">
        <authorList>
            <person name="Gilroy R."/>
        </authorList>
    </citation>
    <scope>NUCLEOTIDE SEQUENCE</scope>
    <source>
        <strain evidence="3">5032</strain>
    </source>
</reference>
<dbReference type="InterPro" id="IPR035965">
    <property type="entry name" value="PAS-like_dom_sf"/>
</dbReference>
<keyword evidence="1" id="KW-1133">Transmembrane helix</keyword>
<dbReference type="PANTHER" id="PTHR43155:SF2">
    <property type="entry name" value="CYCLIC DI-GMP PHOSPHODIESTERASE PA4108"/>
    <property type="match status" value="1"/>
</dbReference>
<dbReference type="SUPFAM" id="SSF55785">
    <property type="entry name" value="PYP-like sensor domain (PAS domain)"/>
    <property type="match status" value="1"/>
</dbReference>
<protein>
    <submittedName>
        <fullName evidence="3">PAS domain-containing protein</fullName>
    </submittedName>
</protein>
<dbReference type="Gene3D" id="1.10.3210.10">
    <property type="entry name" value="Hypothetical protein af1432"/>
    <property type="match status" value="1"/>
</dbReference>
<dbReference type="InterPro" id="IPR037522">
    <property type="entry name" value="HD_GYP_dom"/>
</dbReference>
<dbReference type="Pfam" id="PF13487">
    <property type="entry name" value="HD_5"/>
    <property type="match status" value="1"/>
</dbReference>
<proteinExistence type="predicted"/>
<dbReference type="Proteomes" id="UP000823821">
    <property type="component" value="Unassembled WGS sequence"/>
</dbReference>
<dbReference type="AlphaFoldDB" id="A0A9D2HP04"/>
<accession>A0A9D2HP04</accession>
<dbReference type="EMBL" id="DWZD01000040">
    <property type="protein sequence ID" value="HJA79299.1"/>
    <property type="molecule type" value="Genomic_DNA"/>
</dbReference>
<evidence type="ECO:0000313" key="4">
    <source>
        <dbReference type="Proteomes" id="UP000823821"/>
    </source>
</evidence>
<feature type="domain" description="HD-GYP" evidence="2">
    <location>
        <begin position="490"/>
        <end position="688"/>
    </location>
</feature>
<comment type="caution">
    <text evidence="3">The sequence shown here is derived from an EMBL/GenBank/DDBJ whole genome shotgun (WGS) entry which is preliminary data.</text>
</comment>
<dbReference type="PANTHER" id="PTHR43155">
    <property type="entry name" value="CYCLIC DI-GMP PHOSPHODIESTERASE PA4108-RELATED"/>
    <property type="match status" value="1"/>
</dbReference>
<reference evidence="3" key="1">
    <citation type="journal article" date="2021" name="PeerJ">
        <title>Extensive microbial diversity within the chicken gut microbiome revealed by metagenomics and culture.</title>
        <authorList>
            <person name="Gilroy R."/>
            <person name="Ravi A."/>
            <person name="Getino M."/>
            <person name="Pursley I."/>
            <person name="Horton D.L."/>
            <person name="Alikhan N.F."/>
            <person name="Baker D."/>
            <person name="Gharbi K."/>
            <person name="Hall N."/>
            <person name="Watson M."/>
            <person name="Adriaenssens E.M."/>
            <person name="Foster-Nyarko E."/>
            <person name="Jarju S."/>
            <person name="Secka A."/>
            <person name="Antonio M."/>
            <person name="Oren A."/>
            <person name="Chaudhuri R.R."/>
            <person name="La Ragione R."/>
            <person name="Hildebrand F."/>
            <person name="Pallen M.J."/>
        </authorList>
    </citation>
    <scope>NUCLEOTIDE SEQUENCE</scope>
    <source>
        <strain evidence="3">5032</strain>
    </source>
</reference>
<dbReference type="Pfam" id="PF08448">
    <property type="entry name" value="PAS_4"/>
    <property type="match status" value="1"/>
</dbReference>
<keyword evidence="1" id="KW-0812">Transmembrane</keyword>
<organism evidence="3 4">
    <name type="scientific">Candidatus Desulfovibrio intestinavium</name>
    <dbReference type="NCBI Taxonomy" id="2838534"/>
    <lineage>
        <taxon>Bacteria</taxon>
        <taxon>Pseudomonadati</taxon>
        <taxon>Thermodesulfobacteriota</taxon>
        <taxon>Desulfovibrionia</taxon>
        <taxon>Desulfovibrionales</taxon>
        <taxon>Desulfovibrionaceae</taxon>
        <taxon>Desulfovibrio</taxon>
    </lineage>
</organism>
<dbReference type="InterPro" id="IPR013656">
    <property type="entry name" value="PAS_4"/>
</dbReference>
<dbReference type="SUPFAM" id="SSF109604">
    <property type="entry name" value="HD-domain/PDEase-like"/>
    <property type="match status" value="1"/>
</dbReference>
<evidence type="ECO:0000256" key="1">
    <source>
        <dbReference type="SAM" id="Phobius"/>
    </source>
</evidence>
<dbReference type="CDD" id="cd00077">
    <property type="entry name" value="HDc"/>
    <property type="match status" value="1"/>
</dbReference>
<keyword evidence="1" id="KW-0472">Membrane</keyword>
<dbReference type="PROSITE" id="PS51832">
    <property type="entry name" value="HD_GYP"/>
    <property type="match status" value="1"/>
</dbReference>
<evidence type="ECO:0000313" key="3">
    <source>
        <dbReference type="EMBL" id="HJA79299.1"/>
    </source>
</evidence>
<name>A0A9D2HP04_9BACT</name>
<dbReference type="Gene3D" id="3.30.450.20">
    <property type="entry name" value="PAS domain"/>
    <property type="match status" value="1"/>
</dbReference>
<gene>
    <name evidence="3" type="ORF">H9784_07015</name>
</gene>
<sequence length="693" mass="78456">MRKWSYRPFLPLLLALGVMLLVLYGLMFKLRDDARAQALAEARQQLAAHAAAGQSLTRFWLDTRRNAVQALIRQDNPRLLAARIKEAALPSLLIQTVAREAWQGEIRNLAGLADAQQLQQMRALAPLISQFQRRLAAFLIQQDLAGAALLDQNFTPLIQAGQECLPSLQRNLRQRHEQTPLTLMRILPIRLLDDSILLDIVYPLMDAEDASPDRKALGYLWITCDISFLLQDLQKAAGPDTRNILMRREGNSVQTVYWTTRPVMREGVWPSGLEKGELVGITLKDTDEEREIVAIGKPVPESDLFAVTTCDKAVLYQQNGGLHWQYLALAGALYLCLTVVLLLIFRWNLTREFRQEQQDIRRLYTRLSQQRFLLDTVISAMNSALVLIDSERRIAFANADFLRLVQHEGDIRNLPVHHLPGFLARSLELHVMGVLGSGQEMTDTEDIIIDGQLRHYYVHCLPYELGESELRSVIVVYRDDTERVEAQKRASAALQQCVKAFTHAVEGVDPYLRGHSGKMAELSLQLLAWLGKDDPDTVATLRIAASLSQLGMIRLPHNLLTKSGKLLPEERRQMERHVEYTAEAISGLDFGLPVQETILQMHERLDGSGYPRHLQGDAILPQARILAVANTFCALVRPRSYRTHFEVGAALAILREKPFKYDQEVVDALEAFLNSRQGEEFIKNMQQEPKQEA</sequence>
<feature type="transmembrane region" description="Helical" evidence="1">
    <location>
        <begin position="324"/>
        <end position="345"/>
    </location>
</feature>
<evidence type="ECO:0000259" key="2">
    <source>
        <dbReference type="PROSITE" id="PS51832"/>
    </source>
</evidence>